<dbReference type="InterPro" id="IPR020578">
    <property type="entry name" value="Aminotrans_V_PyrdxlP_BS"/>
</dbReference>
<keyword evidence="5" id="KW-0479">Metal-binding</keyword>
<evidence type="ECO:0000256" key="10">
    <source>
        <dbReference type="RuleBase" id="RU004504"/>
    </source>
</evidence>
<dbReference type="InterPro" id="IPR016454">
    <property type="entry name" value="Cysteine_dSase"/>
</dbReference>
<dbReference type="GO" id="GO:0031071">
    <property type="term" value="F:cysteine desulfurase activity"/>
    <property type="evidence" value="ECO:0007669"/>
    <property type="project" value="UniProtKB-EC"/>
</dbReference>
<keyword evidence="7" id="KW-0408">Iron</keyword>
<keyword evidence="6" id="KW-0663">Pyridoxal phosphate</keyword>
<dbReference type="Proteomes" id="UP000177310">
    <property type="component" value="Unassembled WGS sequence"/>
</dbReference>
<dbReference type="InterPro" id="IPR015421">
    <property type="entry name" value="PyrdxlP-dep_Trfase_major"/>
</dbReference>
<dbReference type="STRING" id="1797542.A3J59_01160"/>
<dbReference type="Gene3D" id="3.40.640.10">
    <property type="entry name" value="Type I PLP-dependent aspartate aminotransferase-like (Major domain)"/>
    <property type="match status" value="1"/>
</dbReference>
<evidence type="ECO:0000313" key="12">
    <source>
        <dbReference type="EMBL" id="OGY50359.1"/>
    </source>
</evidence>
<evidence type="ECO:0000256" key="1">
    <source>
        <dbReference type="ARBA" id="ARBA00001933"/>
    </source>
</evidence>
<dbReference type="SUPFAM" id="SSF53383">
    <property type="entry name" value="PLP-dependent transferases"/>
    <property type="match status" value="1"/>
</dbReference>
<dbReference type="GO" id="GO:0046872">
    <property type="term" value="F:metal ion binding"/>
    <property type="evidence" value="ECO:0007669"/>
    <property type="project" value="UniProtKB-KW"/>
</dbReference>
<evidence type="ECO:0000256" key="7">
    <source>
        <dbReference type="ARBA" id="ARBA00023004"/>
    </source>
</evidence>
<evidence type="ECO:0000256" key="2">
    <source>
        <dbReference type="ARBA" id="ARBA00006490"/>
    </source>
</evidence>
<comment type="caution">
    <text evidence="12">The sequence shown here is derived from an EMBL/GenBank/DDBJ whole genome shotgun (WGS) entry which is preliminary data.</text>
</comment>
<dbReference type="InterPro" id="IPR015424">
    <property type="entry name" value="PyrdxlP-dep_Trfase"/>
</dbReference>
<evidence type="ECO:0000256" key="5">
    <source>
        <dbReference type="ARBA" id="ARBA00022723"/>
    </source>
</evidence>
<evidence type="ECO:0000256" key="9">
    <source>
        <dbReference type="ARBA" id="ARBA00050776"/>
    </source>
</evidence>
<dbReference type="Gene3D" id="3.90.1150.10">
    <property type="entry name" value="Aspartate Aminotransferase, domain 1"/>
    <property type="match status" value="1"/>
</dbReference>
<organism evidence="12 13">
    <name type="scientific">Candidatus Buchananbacteria bacterium RIFCSPHIGHO2_02_FULL_56_16</name>
    <dbReference type="NCBI Taxonomy" id="1797542"/>
    <lineage>
        <taxon>Bacteria</taxon>
        <taxon>Candidatus Buchananiibacteriota</taxon>
    </lineage>
</organism>
<dbReference type="AlphaFoldDB" id="A0A1G1YDK8"/>
<comment type="similarity">
    <text evidence="2">Belongs to the class-V pyridoxal-phosphate-dependent aminotransferase family. NifS/IscS subfamily.</text>
</comment>
<reference evidence="12 13" key="1">
    <citation type="journal article" date="2016" name="Nat. Commun.">
        <title>Thousands of microbial genomes shed light on interconnected biogeochemical processes in an aquifer system.</title>
        <authorList>
            <person name="Anantharaman K."/>
            <person name="Brown C.T."/>
            <person name="Hug L.A."/>
            <person name="Sharon I."/>
            <person name="Castelle C.J."/>
            <person name="Probst A.J."/>
            <person name="Thomas B.C."/>
            <person name="Singh A."/>
            <person name="Wilkins M.J."/>
            <person name="Karaoz U."/>
            <person name="Brodie E.L."/>
            <person name="Williams K.H."/>
            <person name="Hubbard S.S."/>
            <person name="Banfield J.F."/>
        </authorList>
    </citation>
    <scope>NUCLEOTIDE SEQUENCE [LARGE SCALE GENOMIC DNA]</scope>
</reference>
<dbReference type="GO" id="GO:0051536">
    <property type="term" value="F:iron-sulfur cluster binding"/>
    <property type="evidence" value="ECO:0007669"/>
    <property type="project" value="UniProtKB-KW"/>
</dbReference>
<comment type="cofactor">
    <cofactor evidence="1 10">
        <name>pyridoxal 5'-phosphate</name>
        <dbReference type="ChEBI" id="CHEBI:597326"/>
    </cofactor>
</comment>
<name>A0A1G1YDK8_9BACT</name>
<evidence type="ECO:0000256" key="4">
    <source>
        <dbReference type="ARBA" id="ARBA00022679"/>
    </source>
</evidence>
<dbReference type="Gene3D" id="1.10.260.50">
    <property type="match status" value="1"/>
</dbReference>
<dbReference type="InterPro" id="IPR000192">
    <property type="entry name" value="Aminotrans_V_dom"/>
</dbReference>
<feature type="domain" description="Aminotransferase class V" evidence="11">
    <location>
        <begin position="7"/>
        <end position="375"/>
    </location>
</feature>
<dbReference type="EC" id="2.8.1.7" evidence="3"/>
<evidence type="ECO:0000256" key="6">
    <source>
        <dbReference type="ARBA" id="ARBA00022898"/>
    </source>
</evidence>
<keyword evidence="8" id="KW-0411">Iron-sulfur</keyword>
<dbReference type="Pfam" id="PF00266">
    <property type="entry name" value="Aminotran_5"/>
    <property type="match status" value="1"/>
</dbReference>
<keyword evidence="4" id="KW-0808">Transferase</keyword>
<protein>
    <recommendedName>
        <fullName evidence="3">cysteine desulfurase</fullName>
        <ecNumber evidence="3">2.8.1.7</ecNumber>
    </recommendedName>
</protein>
<dbReference type="PANTHER" id="PTHR11601:SF34">
    <property type="entry name" value="CYSTEINE DESULFURASE"/>
    <property type="match status" value="1"/>
</dbReference>
<evidence type="ECO:0000256" key="3">
    <source>
        <dbReference type="ARBA" id="ARBA00012239"/>
    </source>
</evidence>
<evidence type="ECO:0000313" key="13">
    <source>
        <dbReference type="Proteomes" id="UP000177310"/>
    </source>
</evidence>
<sequence>MVNAKAYFDYAASTPLDPAVREAMEPYLTQRFGNPGSVHSFGREALTGLDRARAQAADFLSCQPAEIIFTSGGTEANNLAIWGTVKSGDHIVTSAIEHPSVLEPCRQLERSGVEVTYLPVGPAGMVSVADVGDAIQPQTRLISLMYVNHELGTIQPVAEVGKLVSAQNQQRKKSRQGAIRVHTDAVQAAAYCPMNVAALGVDLLSLSAHKVYGPKGVGLLYRRSAVALEPRQFGGGQELGLRSGTPDVAAIVGFGRALELLGSPAHAAAMRRVAELQRQLMVLLTKNFKGCRINGDLKERIPGNLNVSFKGTDGPALLMLLDERGVAVSVGSACSAGSLDPSPVIMALGLTKEAVRGSVRISFGRGTTTADVARLVQALREAVGRAGDRA</sequence>
<dbReference type="PROSITE" id="PS00595">
    <property type="entry name" value="AA_TRANSFER_CLASS_5"/>
    <property type="match status" value="1"/>
</dbReference>
<gene>
    <name evidence="12" type="ORF">A3J59_01160</name>
</gene>
<accession>A0A1G1YDK8</accession>
<comment type="catalytic activity">
    <reaction evidence="9">
        <text>(sulfur carrier)-H + L-cysteine = (sulfur carrier)-SH + L-alanine</text>
        <dbReference type="Rhea" id="RHEA:43892"/>
        <dbReference type="Rhea" id="RHEA-COMP:14737"/>
        <dbReference type="Rhea" id="RHEA-COMP:14739"/>
        <dbReference type="ChEBI" id="CHEBI:29917"/>
        <dbReference type="ChEBI" id="CHEBI:35235"/>
        <dbReference type="ChEBI" id="CHEBI:57972"/>
        <dbReference type="ChEBI" id="CHEBI:64428"/>
        <dbReference type="EC" id="2.8.1.7"/>
    </reaction>
</comment>
<dbReference type="PANTHER" id="PTHR11601">
    <property type="entry name" value="CYSTEINE DESULFURYLASE FAMILY MEMBER"/>
    <property type="match status" value="1"/>
</dbReference>
<dbReference type="InterPro" id="IPR015422">
    <property type="entry name" value="PyrdxlP-dep_Trfase_small"/>
</dbReference>
<evidence type="ECO:0000256" key="8">
    <source>
        <dbReference type="ARBA" id="ARBA00023014"/>
    </source>
</evidence>
<proteinExistence type="inferred from homology"/>
<dbReference type="PIRSF" id="PIRSF005572">
    <property type="entry name" value="NifS"/>
    <property type="match status" value="1"/>
</dbReference>
<dbReference type="EMBL" id="MHIL01000031">
    <property type="protein sequence ID" value="OGY50359.1"/>
    <property type="molecule type" value="Genomic_DNA"/>
</dbReference>
<evidence type="ECO:0000259" key="11">
    <source>
        <dbReference type="Pfam" id="PF00266"/>
    </source>
</evidence>